<evidence type="ECO:0000256" key="1">
    <source>
        <dbReference type="SAM" id="MobiDB-lite"/>
    </source>
</evidence>
<dbReference type="PANTHER" id="PTHR23028">
    <property type="entry name" value="ACETYLTRANSFERASE"/>
    <property type="match status" value="1"/>
</dbReference>
<reference evidence="4" key="1">
    <citation type="journal article" date="2014" name="Int. J. Syst. Evol. Microbiol.">
        <title>Complete genome sequence of Corynebacterium casei LMG S-19264T (=DSM 44701T), isolated from a smear-ripened cheese.</title>
        <authorList>
            <consortium name="US DOE Joint Genome Institute (JGI-PGF)"/>
            <person name="Walter F."/>
            <person name="Albersmeier A."/>
            <person name="Kalinowski J."/>
            <person name="Ruckert C."/>
        </authorList>
    </citation>
    <scope>NUCLEOTIDE SEQUENCE</scope>
    <source>
        <strain evidence="4">JCM 4234</strain>
    </source>
</reference>
<proteinExistence type="predicted"/>
<reference evidence="4" key="2">
    <citation type="submission" date="2020-09" db="EMBL/GenBank/DDBJ databases">
        <authorList>
            <person name="Sun Q."/>
            <person name="Ohkuma M."/>
        </authorList>
    </citation>
    <scope>NUCLEOTIDE SEQUENCE</scope>
    <source>
        <strain evidence="4">JCM 4234</strain>
    </source>
</reference>
<protein>
    <recommendedName>
        <fullName evidence="3">Acyltransferase 3 domain-containing protein</fullName>
    </recommendedName>
</protein>
<dbReference type="InterPro" id="IPR050879">
    <property type="entry name" value="Acyltransferase_3"/>
</dbReference>
<feature type="transmembrane region" description="Helical" evidence="2">
    <location>
        <begin position="371"/>
        <end position="389"/>
    </location>
</feature>
<evidence type="ECO:0000313" key="5">
    <source>
        <dbReference type="Proteomes" id="UP000653493"/>
    </source>
</evidence>
<organism evidence="4 5">
    <name type="scientific">Streptomyces griseoviridis</name>
    <dbReference type="NCBI Taxonomy" id="45398"/>
    <lineage>
        <taxon>Bacteria</taxon>
        <taxon>Bacillati</taxon>
        <taxon>Actinomycetota</taxon>
        <taxon>Actinomycetes</taxon>
        <taxon>Kitasatosporales</taxon>
        <taxon>Streptomycetaceae</taxon>
        <taxon>Streptomyces</taxon>
    </lineage>
</organism>
<feature type="transmembrane region" description="Helical" evidence="2">
    <location>
        <begin position="302"/>
        <end position="321"/>
    </location>
</feature>
<keyword evidence="2" id="KW-1133">Transmembrane helix</keyword>
<feature type="region of interest" description="Disordered" evidence="1">
    <location>
        <begin position="1"/>
        <end position="38"/>
    </location>
</feature>
<feature type="transmembrane region" description="Helical" evidence="2">
    <location>
        <begin position="333"/>
        <end position="351"/>
    </location>
</feature>
<comment type="caution">
    <text evidence="4">The sequence shown here is derived from an EMBL/GenBank/DDBJ whole genome shotgun (WGS) entry which is preliminary data.</text>
</comment>
<dbReference type="EMBL" id="BMSL01000006">
    <property type="protein sequence ID" value="GGS36694.1"/>
    <property type="molecule type" value="Genomic_DNA"/>
</dbReference>
<dbReference type="Proteomes" id="UP000653493">
    <property type="component" value="Unassembled WGS sequence"/>
</dbReference>
<feature type="transmembrane region" description="Helical" evidence="2">
    <location>
        <begin position="186"/>
        <end position="202"/>
    </location>
</feature>
<dbReference type="AlphaFoldDB" id="A0A918GIA4"/>
<dbReference type="GO" id="GO:0016747">
    <property type="term" value="F:acyltransferase activity, transferring groups other than amino-acyl groups"/>
    <property type="evidence" value="ECO:0007669"/>
    <property type="project" value="InterPro"/>
</dbReference>
<feature type="transmembrane region" description="Helical" evidence="2">
    <location>
        <begin position="79"/>
        <end position="98"/>
    </location>
</feature>
<feature type="transmembrane region" description="Helical" evidence="2">
    <location>
        <begin position="270"/>
        <end position="290"/>
    </location>
</feature>
<feature type="transmembrane region" description="Helical" evidence="2">
    <location>
        <begin position="119"/>
        <end position="142"/>
    </location>
</feature>
<accession>A0A918GIA4</accession>
<dbReference type="InterPro" id="IPR002656">
    <property type="entry name" value="Acyl_transf_3_dom"/>
</dbReference>
<keyword evidence="2" id="KW-0812">Transmembrane</keyword>
<dbReference type="GO" id="GO:0016020">
    <property type="term" value="C:membrane"/>
    <property type="evidence" value="ECO:0007669"/>
    <property type="project" value="TreeGrafter"/>
</dbReference>
<feature type="compositionally biased region" description="Polar residues" evidence="1">
    <location>
        <begin position="1"/>
        <end position="12"/>
    </location>
</feature>
<evidence type="ECO:0000259" key="3">
    <source>
        <dbReference type="Pfam" id="PF01757"/>
    </source>
</evidence>
<keyword evidence="2" id="KW-0472">Membrane</keyword>
<name>A0A918GIA4_STRGD</name>
<keyword evidence="5" id="KW-1185">Reference proteome</keyword>
<feature type="domain" description="Acyltransferase 3" evidence="3">
    <location>
        <begin position="51"/>
        <end position="388"/>
    </location>
</feature>
<gene>
    <name evidence="4" type="ORF">GCM10010238_27570</name>
</gene>
<evidence type="ECO:0000313" key="4">
    <source>
        <dbReference type="EMBL" id="GGS36694.1"/>
    </source>
</evidence>
<dbReference type="PANTHER" id="PTHR23028:SF53">
    <property type="entry name" value="ACYL_TRANSF_3 DOMAIN-CONTAINING PROTEIN"/>
    <property type="match status" value="1"/>
</dbReference>
<dbReference type="GO" id="GO:0009103">
    <property type="term" value="P:lipopolysaccharide biosynthetic process"/>
    <property type="evidence" value="ECO:0007669"/>
    <property type="project" value="TreeGrafter"/>
</dbReference>
<dbReference type="Pfam" id="PF01757">
    <property type="entry name" value="Acyl_transf_3"/>
    <property type="match status" value="1"/>
</dbReference>
<sequence length="408" mass="44773">MAEAPDSTTTRTLDPRPGDSPGRPPAPAAPRSPRGARRGFPSALARCGRVDALDGLRTLAVALVLVYHVEPDLLPGGSVAVDLFFTISGFVITRLLLAEYVRTGRIALFPFFRRRWLRLVPALLAVCAVCAVLDATTSLWAFDGALRAAGLAAVFAVNLVRASEPGPYSDLTAPLAHTWSLGVEEQFYLVWPLLLFTLLRLLRARTVLMCTAVLCALPVLWRCALWAPDAAHRVYNGTDTRADQLLAGALVAVLLARLRADDPRLARLRVWTGRLAWPLLGSLLLVAWQVPVTRHTGWWTPLWYTAGLLAMAALSATLLTDLELRPRARLSRLLSLPVLAWPGRNLSYGLYLWHYPAVRLLASLGMKEGRPAATVVLTGVLALLSYWLIESPVQRALRRRTLRADRAS</sequence>
<evidence type="ECO:0000256" key="2">
    <source>
        <dbReference type="SAM" id="Phobius"/>
    </source>
</evidence>